<feature type="compositionally biased region" description="Polar residues" evidence="1">
    <location>
        <begin position="1"/>
        <end position="18"/>
    </location>
</feature>
<sequence length="196" mass="21006">MGSFVGLSSGTSLDQQEPTTKEKDSPTRYADQLFHAHATTSSGHSLLTQHQPNIKQQHKLSKAATFSIRASQKSPRVDTTEIQASRVYQSSEPFANGSGNSGGVGTTRVNSSKRVLQRTHSQNLHSLAEGVASSSGYASVGSSPSPPNRPFRRLSPSVADPRESPTRYADALFRPRTLEPLSPSTEAETTSTILSP</sequence>
<feature type="compositionally biased region" description="Polar residues" evidence="1">
    <location>
        <begin position="182"/>
        <end position="196"/>
    </location>
</feature>
<proteinExistence type="predicted"/>
<keyword evidence="3" id="KW-1185">Reference proteome</keyword>
<evidence type="ECO:0000313" key="2">
    <source>
        <dbReference type="EMBL" id="GMF15934.1"/>
    </source>
</evidence>
<evidence type="ECO:0000313" key="3">
    <source>
        <dbReference type="Proteomes" id="UP001165083"/>
    </source>
</evidence>
<protein>
    <submittedName>
        <fullName evidence="2">Unnamed protein product</fullName>
    </submittedName>
</protein>
<comment type="caution">
    <text evidence="2">The sequence shown here is derived from an EMBL/GenBank/DDBJ whole genome shotgun (WGS) entry which is preliminary data.</text>
</comment>
<feature type="compositionally biased region" description="Polar residues" evidence="1">
    <location>
        <begin position="38"/>
        <end position="55"/>
    </location>
</feature>
<evidence type="ECO:0000256" key="1">
    <source>
        <dbReference type="SAM" id="MobiDB-lite"/>
    </source>
</evidence>
<feature type="compositionally biased region" description="Polar residues" evidence="1">
    <location>
        <begin position="80"/>
        <end position="93"/>
    </location>
</feature>
<organism evidence="2 3">
    <name type="scientific">Phytophthora lilii</name>
    <dbReference type="NCBI Taxonomy" id="2077276"/>
    <lineage>
        <taxon>Eukaryota</taxon>
        <taxon>Sar</taxon>
        <taxon>Stramenopiles</taxon>
        <taxon>Oomycota</taxon>
        <taxon>Peronosporomycetes</taxon>
        <taxon>Peronosporales</taxon>
        <taxon>Peronosporaceae</taxon>
        <taxon>Phytophthora</taxon>
    </lineage>
</organism>
<feature type="region of interest" description="Disordered" evidence="1">
    <location>
        <begin position="1"/>
        <end position="196"/>
    </location>
</feature>
<gene>
    <name evidence="2" type="ORF">Plil01_000557200</name>
</gene>
<feature type="compositionally biased region" description="Polar residues" evidence="1">
    <location>
        <begin position="110"/>
        <end position="125"/>
    </location>
</feature>
<dbReference type="EMBL" id="BSXW01000236">
    <property type="protein sequence ID" value="GMF15934.1"/>
    <property type="molecule type" value="Genomic_DNA"/>
</dbReference>
<reference evidence="2" key="1">
    <citation type="submission" date="2023-04" db="EMBL/GenBank/DDBJ databases">
        <title>Phytophthora lilii NBRC 32176.</title>
        <authorList>
            <person name="Ichikawa N."/>
            <person name="Sato H."/>
            <person name="Tonouchi N."/>
        </authorList>
    </citation>
    <scope>NUCLEOTIDE SEQUENCE</scope>
    <source>
        <strain evidence="2">NBRC 32176</strain>
    </source>
</reference>
<dbReference type="Proteomes" id="UP001165083">
    <property type="component" value="Unassembled WGS sequence"/>
</dbReference>
<name>A0A9W6WSH5_9STRA</name>
<dbReference type="AlphaFoldDB" id="A0A9W6WSH5"/>
<feature type="compositionally biased region" description="Low complexity" evidence="1">
    <location>
        <begin position="130"/>
        <end position="143"/>
    </location>
</feature>
<accession>A0A9W6WSH5</accession>